<name>A0A8H7TD97_9HELO</name>
<keyword evidence="4" id="KW-1185">Reference proteome</keyword>
<dbReference type="AlphaFoldDB" id="A0A8H7TD97"/>
<evidence type="ECO:0000313" key="3">
    <source>
        <dbReference type="EMBL" id="KAG4417562.1"/>
    </source>
</evidence>
<feature type="region of interest" description="Disordered" evidence="1">
    <location>
        <begin position="34"/>
        <end position="62"/>
    </location>
</feature>
<evidence type="ECO:0008006" key="5">
    <source>
        <dbReference type="Google" id="ProtNLM"/>
    </source>
</evidence>
<evidence type="ECO:0000256" key="2">
    <source>
        <dbReference type="SAM" id="SignalP"/>
    </source>
</evidence>
<feature type="chain" id="PRO_5034137491" description="GPI anchored protein" evidence="2">
    <location>
        <begin position="19"/>
        <end position="127"/>
    </location>
</feature>
<accession>A0A8H7TD97</accession>
<reference evidence="3" key="1">
    <citation type="submission" date="2021-02" db="EMBL/GenBank/DDBJ databases">
        <title>Genome sequence Cadophora malorum strain M34.</title>
        <authorList>
            <person name="Stefanovic E."/>
            <person name="Vu D."/>
            <person name="Scully C."/>
            <person name="Dijksterhuis J."/>
            <person name="Roader J."/>
            <person name="Houbraken J."/>
        </authorList>
    </citation>
    <scope>NUCLEOTIDE SEQUENCE</scope>
    <source>
        <strain evidence="3">M34</strain>
    </source>
</reference>
<proteinExistence type="predicted"/>
<gene>
    <name evidence="3" type="ORF">IFR04_009292</name>
</gene>
<keyword evidence="2" id="KW-0732">Signal</keyword>
<evidence type="ECO:0000256" key="1">
    <source>
        <dbReference type="SAM" id="MobiDB-lite"/>
    </source>
</evidence>
<dbReference type="Proteomes" id="UP000664132">
    <property type="component" value="Unassembled WGS sequence"/>
</dbReference>
<evidence type="ECO:0000313" key="4">
    <source>
        <dbReference type="Proteomes" id="UP000664132"/>
    </source>
</evidence>
<feature type="compositionally biased region" description="Low complexity" evidence="1">
    <location>
        <begin position="35"/>
        <end position="62"/>
    </location>
</feature>
<organism evidence="3 4">
    <name type="scientific">Cadophora malorum</name>
    <dbReference type="NCBI Taxonomy" id="108018"/>
    <lineage>
        <taxon>Eukaryota</taxon>
        <taxon>Fungi</taxon>
        <taxon>Dikarya</taxon>
        <taxon>Ascomycota</taxon>
        <taxon>Pezizomycotina</taxon>
        <taxon>Leotiomycetes</taxon>
        <taxon>Helotiales</taxon>
        <taxon>Ploettnerulaceae</taxon>
        <taxon>Cadophora</taxon>
    </lineage>
</organism>
<sequence>MVSHFIFTAATIFAIAASGTILDAQILPRQDTDSIDSATASSVTKKSTRTVSSSSKTKSKSTYPTVVATSMTSWTVEPYTFTSTFPSSTAAPAGTSATATPTSGGSRANFDGMVLGCAVVGGLVLVA</sequence>
<feature type="signal peptide" evidence="2">
    <location>
        <begin position="1"/>
        <end position="18"/>
    </location>
</feature>
<protein>
    <recommendedName>
        <fullName evidence="5">GPI anchored protein</fullName>
    </recommendedName>
</protein>
<dbReference type="EMBL" id="JAFJYH010000151">
    <property type="protein sequence ID" value="KAG4417562.1"/>
    <property type="molecule type" value="Genomic_DNA"/>
</dbReference>
<comment type="caution">
    <text evidence="3">The sequence shown here is derived from an EMBL/GenBank/DDBJ whole genome shotgun (WGS) entry which is preliminary data.</text>
</comment>